<feature type="domain" description="NAD glycohydrolase translocation F5/8 type C" evidence="3">
    <location>
        <begin position="466"/>
        <end position="561"/>
    </location>
</feature>
<keyword evidence="2" id="KW-1133">Transmembrane helix</keyword>
<feature type="compositionally biased region" description="Pro residues" evidence="1">
    <location>
        <begin position="85"/>
        <end position="241"/>
    </location>
</feature>
<reference evidence="5" key="1">
    <citation type="journal article" date="2019" name="Int. J. Syst. Evol. Microbiol.">
        <title>The Global Catalogue of Microorganisms (GCM) 10K type strain sequencing project: providing services to taxonomists for standard genome sequencing and annotation.</title>
        <authorList>
            <consortium name="The Broad Institute Genomics Platform"/>
            <consortium name="The Broad Institute Genome Sequencing Center for Infectious Disease"/>
            <person name="Wu L."/>
            <person name="Ma J."/>
        </authorList>
    </citation>
    <scope>NUCLEOTIDE SEQUENCE [LARGE SCALE GENOMIC DNA]</scope>
    <source>
        <strain evidence="5">ZS-22-S1</strain>
    </source>
</reference>
<comment type="caution">
    <text evidence="4">The sequence shown here is derived from an EMBL/GenBank/DDBJ whole genome shotgun (WGS) entry which is preliminary data.</text>
</comment>
<dbReference type="InterPro" id="IPR008979">
    <property type="entry name" value="Galactose-bd-like_sf"/>
</dbReference>
<protein>
    <submittedName>
        <fullName evidence="4">Zinc ribbon domain-containing protein</fullName>
    </submittedName>
</protein>
<name>A0ABV9S5F0_9PSEU</name>
<dbReference type="Proteomes" id="UP001595859">
    <property type="component" value="Unassembled WGS sequence"/>
</dbReference>
<dbReference type="PRINTS" id="PR01217">
    <property type="entry name" value="PRICHEXTENSN"/>
</dbReference>
<dbReference type="EMBL" id="JBHSIS010000010">
    <property type="protein sequence ID" value="MFC4856138.1"/>
    <property type="molecule type" value="Genomic_DNA"/>
</dbReference>
<accession>A0ABV9S5F0</accession>
<feature type="compositionally biased region" description="Low complexity" evidence="1">
    <location>
        <begin position="293"/>
        <end position="305"/>
    </location>
</feature>
<evidence type="ECO:0000313" key="4">
    <source>
        <dbReference type="EMBL" id="MFC4856138.1"/>
    </source>
</evidence>
<evidence type="ECO:0000256" key="2">
    <source>
        <dbReference type="SAM" id="Phobius"/>
    </source>
</evidence>
<feature type="region of interest" description="Disordered" evidence="1">
    <location>
        <begin position="64"/>
        <end position="309"/>
    </location>
</feature>
<proteinExistence type="predicted"/>
<keyword evidence="2" id="KW-0812">Transmembrane</keyword>
<keyword evidence="5" id="KW-1185">Reference proteome</keyword>
<evidence type="ECO:0000259" key="3">
    <source>
        <dbReference type="Pfam" id="PF25302"/>
    </source>
</evidence>
<evidence type="ECO:0000313" key="5">
    <source>
        <dbReference type="Proteomes" id="UP001595859"/>
    </source>
</evidence>
<dbReference type="NCBIfam" id="NF047619">
    <property type="entry name" value="NADase_discoid"/>
    <property type="match status" value="1"/>
</dbReference>
<gene>
    <name evidence="4" type="ORF">ACFPCV_21765</name>
</gene>
<dbReference type="Gene3D" id="2.60.120.260">
    <property type="entry name" value="Galactose-binding domain-like"/>
    <property type="match status" value="1"/>
</dbReference>
<dbReference type="Pfam" id="PF25302">
    <property type="entry name" value="NADase_transloc"/>
    <property type="match status" value="1"/>
</dbReference>
<feature type="transmembrane region" description="Helical" evidence="2">
    <location>
        <begin position="388"/>
        <end position="410"/>
    </location>
</feature>
<sequence length="565" mass="57458">MMVCKTCGFHNKETDAFCGSCGAFLEWTGEKLAPAPVPAAPKEEEEDAPKRGWLSRLQSVLYLDVGNREPVQTQAKPGMPGRPGGGPPGPPGAKPAPPGPPKPPGAGGPPPPPGPPKPPPPPGAPKPPPPPGAPPSPPGAAAAPPKPPPPPGAPPSPPGAAAAPPKPPPPPGAPPAPPSGAPPKPPPPPGAPPPPPGGTAAPPKPPPPPGAPPKPPPPPGAAATAPPKPPPPPPPPPPPGGPGTGPVASGPALPPPPAKPKATEAEARELVTPVTGTATTQPDAVVPQEAQKKPPQVRKQPPTKKLQPGELVCGECGEGNPPTRKFCSRCGTSLAAADVVRTPWWRKLLPRRGAKVRKAGERAKRRGRGGKSRLGAAVSSTFRVVRRAVAIALILGGVAYGLFAPFRAWVNERTAEAKGTVERLIFPQYVPVSAAEAPVASVALPGHPANLAVDGASDSFWAAPMDGVEPNMVVKFDRTVNLARIIVHNGDGGDFKATARAQKLHLVFSTGKTTDVDLQDLPDPQTLEIENGDGVSSVEIHVVSTFKSVTGNTLAVSEFEFFEEV</sequence>
<dbReference type="InterPro" id="IPR057561">
    <property type="entry name" value="NADase_transloc"/>
</dbReference>
<organism evidence="4 5">
    <name type="scientific">Actinophytocola glycyrrhizae</name>
    <dbReference type="NCBI Taxonomy" id="2044873"/>
    <lineage>
        <taxon>Bacteria</taxon>
        <taxon>Bacillati</taxon>
        <taxon>Actinomycetota</taxon>
        <taxon>Actinomycetes</taxon>
        <taxon>Pseudonocardiales</taxon>
        <taxon>Pseudonocardiaceae</taxon>
    </lineage>
</organism>
<keyword evidence="2" id="KW-0472">Membrane</keyword>
<dbReference type="SUPFAM" id="SSF49785">
    <property type="entry name" value="Galactose-binding domain-like"/>
    <property type="match status" value="1"/>
</dbReference>
<evidence type="ECO:0000256" key="1">
    <source>
        <dbReference type="SAM" id="MobiDB-lite"/>
    </source>
</evidence>